<keyword evidence="3" id="KW-1185">Reference proteome</keyword>
<gene>
    <name evidence="2" type="ORF">ACFQY8_05660</name>
</gene>
<dbReference type="Proteomes" id="UP001597036">
    <property type="component" value="Unassembled WGS sequence"/>
</dbReference>
<dbReference type="InterPro" id="IPR012349">
    <property type="entry name" value="Split_barrel_FMN-bd"/>
</dbReference>
<organism evidence="2 3">
    <name type="scientific">Alloscardovia venturai</name>
    <dbReference type="NCBI Taxonomy" id="1769421"/>
    <lineage>
        <taxon>Bacteria</taxon>
        <taxon>Bacillati</taxon>
        <taxon>Actinomycetota</taxon>
        <taxon>Actinomycetes</taxon>
        <taxon>Bifidobacteriales</taxon>
        <taxon>Bifidobacteriaceae</taxon>
        <taxon>Alloscardovia</taxon>
    </lineage>
</organism>
<dbReference type="InterPro" id="IPR011576">
    <property type="entry name" value="Pyridox_Oxase_N"/>
</dbReference>
<dbReference type="SUPFAM" id="SSF50475">
    <property type="entry name" value="FMN-binding split barrel"/>
    <property type="match status" value="1"/>
</dbReference>
<name>A0ABW2YAU2_9BIFI</name>
<accession>A0ABW2YAU2</accession>
<comment type="caution">
    <text evidence="2">The sequence shown here is derived from an EMBL/GenBank/DDBJ whole genome shotgun (WGS) entry which is preliminary data.</text>
</comment>
<evidence type="ECO:0000259" key="1">
    <source>
        <dbReference type="Pfam" id="PF01243"/>
    </source>
</evidence>
<protein>
    <submittedName>
        <fullName evidence="2">Pyridoxamine 5'-phosphate oxidase family protein</fullName>
    </submittedName>
</protein>
<evidence type="ECO:0000313" key="2">
    <source>
        <dbReference type="EMBL" id="MFD0705227.1"/>
    </source>
</evidence>
<dbReference type="RefSeq" id="WP_377938920.1">
    <property type="nucleotide sequence ID" value="NZ_JBHTHQ010000021.1"/>
</dbReference>
<dbReference type="Pfam" id="PF01243">
    <property type="entry name" value="PNPOx_N"/>
    <property type="match status" value="1"/>
</dbReference>
<reference evidence="3" key="1">
    <citation type="journal article" date="2019" name="Int. J. Syst. Evol. Microbiol.">
        <title>The Global Catalogue of Microorganisms (GCM) 10K type strain sequencing project: providing services to taxonomists for standard genome sequencing and annotation.</title>
        <authorList>
            <consortium name="The Broad Institute Genomics Platform"/>
            <consortium name="The Broad Institute Genome Sequencing Center for Infectious Disease"/>
            <person name="Wu L."/>
            <person name="Ma J."/>
        </authorList>
    </citation>
    <scope>NUCLEOTIDE SEQUENCE [LARGE SCALE GENOMIC DNA]</scope>
    <source>
        <strain evidence="3">CCM 8604</strain>
    </source>
</reference>
<dbReference type="Gene3D" id="2.30.110.10">
    <property type="entry name" value="Electron Transport, Fmn-binding Protein, Chain A"/>
    <property type="match status" value="1"/>
</dbReference>
<dbReference type="EMBL" id="JBHTHQ010000021">
    <property type="protein sequence ID" value="MFD0705227.1"/>
    <property type="molecule type" value="Genomic_DNA"/>
</dbReference>
<sequence length="171" mass="19507">MMNSQDYDNAVEYWRQHDKNAHKAGLDEVKKFIDDFLSKHNTCVLSTASGDDVHATVVEYTFMNGSLYILSEGGEKFGYLKKNNHVSAAVYDSYTPGKLGAVVIDATAEVDKDINDDYKRLLEIKKIPLETIKSLNHAMYLIKLVPRTARVISSTWREKGFDSREAYVYER</sequence>
<proteinExistence type="predicted"/>
<evidence type="ECO:0000313" key="3">
    <source>
        <dbReference type="Proteomes" id="UP001597036"/>
    </source>
</evidence>
<feature type="domain" description="Pyridoxamine 5'-phosphate oxidase N-terminal" evidence="1">
    <location>
        <begin position="31"/>
        <end position="111"/>
    </location>
</feature>